<evidence type="ECO:0000313" key="2">
    <source>
        <dbReference type="Proteomes" id="UP001623232"/>
    </source>
</evidence>
<gene>
    <name evidence="1" type="ORF">QEZ52_08445</name>
</gene>
<keyword evidence="2" id="KW-1185">Reference proteome</keyword>
<evidence type="ECO:0000313" key="1">
    <source>
        <dbReference type="EMBL" id="WZK90562.1"/>
    </source>
</evidence>
<organism evidence="1 2">
    <name type="scientific">Aliisedimentitalea scapharcae</name>
    <dbReference type="NCBI Taxonomy" id="1524259"/>
    <lineage>
        <taxon>Bacteria</taxon>
        <taxon>Pseudomonadati</taxon>
        <taxon>Pseudomonadota</taxon>
        <taxon>Alphaproteobacteria</taxon>
        <taxon>Rhodobacterales</taxon>
        <taxon>Roseobacteraceae</taxon>
        <taxon>Aliisedimentitalea</taxon>
    </lineage>
</organism>
<dbReference type="Proteomes" id="UP001623232">
    <property type="component" value="Chromosome"/>
</dbReference>
<proteinExistence type="predicted"/>
<dbReference type="PROSITE" id="PS51318">
    <property type="entry name" value="TAT"/>
    <property type="match status" value="1"/>
</dbReference>
<dbReference type="EMBL" id="CP123584">
    <property type="protein sequence ID" value="WZK90562.1"/>
    <property type="molecule type" value="Genomic_DNA"/>
</dbReference>
<reference evidence="1 2" key="1">
    <citation type="submission" date="2023-04" db="EMBL/GenBank/DDBJ databases">
        <title>Complete genome sequence of Alisedimentitalea scapharcae.</title>
        <authorList>
            <person name="Rong J.-C."/>
            <person name="Yi M.-L."/>
            <person name="Zhao Q."/>
        </authorList>
    </citation>
    <scope>NUCLEOTIDE SEQUENCE [LARGE SCALE GENOMIC DNA]</scope>
    <source>
        <strain evidence="1 2">KCTC 42119</strain>
    </source>
</reference>
<name>A0ABZ2XYU6_9RHOB</name>
<sequence length="411" mass="44487">MPQRLSRRRFLSQTAGLGCTLAASPVWTPVTFAAAPWETRLVVIILRGGMDALDVIQPYGDPDYAALRRTLKGGPETGAADLDGFYALHPALMPLRPLWDRAELGFVHAVSTPYRDKRSHFDGQDLLEAGTAGLDGRTDGWLNRLLQTVPGAGPRTAFALGRDDMKLLRGPAGVSNWSPEANLVMSPQAERLAGLVMQEDPLFHTALNEALDLSRAEMGGTRLADQLDEGIDEKMAPMTIPQPQKGRMHRQIAAFAARQLRRDTRVASFSINGWDTHSRQKAGLRAALGRLAETILEVQTGVGPDVWSKTAIVALTEFGRTVRENGTGGTDHGTGGAMVLAGGAIRGGRVQGHWPGLKEADLYARRDLMPTADVRAQVAWILRDVAGLDQTTLENTIFPGVDMGANPKLLR</sequence>
<dbReference type="PANTHER" id="PTHR43737">
    <property type="entry name" value="BLL7424 PROTEIN"/>
    <property type="match status" value="1"/>
</dbReference>
<dbReference type="PANTHER" id="PTHR43737:SF1">
    <property type="entry name" value="DUF1501 DOMAIN-CONTAINING PROTEIN"/>
    <property type="match status" value="1"/>
</dbReference>
<dbReference type="InterPro" id="IPR010869">
    <property type="entry name" value="DUF1501"/>
</dbReference>
<dbReference type="RefSeq" id="WP_406650386.1">
    <property type="nucleotide sequence ID" value="NZ_CP123584.1"/>
</dbReference>
<accession>A0ABZ2XYU6</accession>
<dbReference type="Pfam" id="PF07394">
    <property type="entry name" value="DUF1501"/>
    <property type="match status" value="1"/>
</dbReference>
<dbReference type="InterPro" id="IPR006311">
    <property type="entry name" value="TAT_signal"/>
</dbReference>
<protein>
    <submittedName>
        <fullName evidence="1">DUF1501 domain-containing protein</fullName>
    </submittedName>
</protein>